<proteinExistence type="inferred from homology"/>
<evidence type="ECO:0000313" key="13">
    <source>
        <dbReference type="Proteomes" id="UP000694866"/>
    </source>
</evidence>
<keyword evidence="2 9" id="KW-0732">Signal</keyword>
<feature type="signal peptide" evidence="9">
    <location>
        <begin position="1"/>
        <end position="22"/>
    </location>
</feature>
<dbReference type="PANTHER" id="PTHR11005">
    <property type="entry name" value="LYSOSOMAL ACID LIPASE-RELATED"/>
    <property type="match status" value="1"/>
</dbReference>
<dbReference type="KEGG" id="fas:105262825"/>
<evidence type="ECO:0000256" key="5">
    <source>
        <dbReference type="ARBA" id="ARBA00023098"/>
    </source>
</evidence>
<dbReference type="InterPro" id="IPR029058">
    <property type="entry name" value="AB_hydrolase_fold"/>
</dbReference>
<dbReference type="Proteomes" id="UP000694866">
    <property type="component" value="Unplaced"/>
</dbReference>
<dbReference type="GO" id="GO:0016788">
    <property type="term" value="F:hydrolase activity, acting on ester bonds"/>
    <property type="evidence" value="ECO:0007669"/>
    <property type="project" value="InterPro"/>
</dbReference>
<name>A0A0C9RUL6_9HYME</name>
<dbReference type="RefSeq" id="XP_011296935.1">
    <property type="nucleotide sequence ID" value="XM_011298633.1"/>
</dbReference>
<keyword evidence="3 7" id="KW-0378">Hydrolase</keyword>
<dbReference type="EMBL" id="GBYB01012550">
    <property type="protein sequence ID" value="JAG82317.1"/>
    <property type="molecule type" value="Transcribed_RNA"/>
</dbReference>
<organism evidence="11">
    <name type="scientific">Fopius arisanus</name>
    <dbReference type="NCBI Taxonomy" id="64838"/>
    <lineage>
        <taxon>Eukaryota</taxon>
        <taxon>Metazoa</taxon>
        <taxon>Ecdysozoa</taxon>
        <taxon>Arthropoda</taxon>
        <taxon>Hexapoda</taxon>
        <taxon>Insecta</taxon>
        <taxon>Pterygota</taxon>
        <taxon>Neoptera</taxon>
        <taxon>Endopterygota</taxon>
        <taxon>Hymenoptera</taxon>
        <taxon>Apocrita</taxon>
        <taxon>Ichneumonoidea</taxon>
        <taxon>Braconidae</taxon>
        <taxon>Opiinae</taxon>
        <taxon>Fopius</taxon>
    </lineage>
</organism>
<dbReference type="Gene3D" id="3.40.50.1820">
    <property type="entry name" value="alpha/beta hydrolase"/>
    <property type="match status" value="1"/>
</dbReference>
<evidence type="ECO:0000256" key="7">
    <source>
        <dbReference type="PIRNR" id="PIRNR000862"/>
    </source>
</evidence>
<dbReference type="PIRSF" id="PIRSF000862">
    <property type="entry name" value="Steryl_ester_lip"/>
    <property type="match status" value="1"/>
</dbReference>
<keyword evidence="4 7" id="KW-0442">Lipid degradation</keyword>
<dbReference type="AlphaFoldDB" id="A0A0C9RUL6"/>
<evidence type="ECO:0000259" key="10">
    <source>
        <dbReference type="Pfam" id="PF04083"/>
    </source>
</evidence>
<evidence type="ECO:0000256" key="9">
    <source>
        <dbReference type="SAM" id="SignalP"/>
    </source>
</evidence>
<evidence type="ECO:0000313" key="11">
    <source>
        <dbReference type="EMBL" id="JAG82317.1"/>
    </source>
</evidence>
<dbReference type="SUPFAM" id="SSF53474">
    <property type="entry name" value="alpha/beta-Hydrolases"/>
    <property type="match status" value="1"/>
</dbReference>
<dbReference type="InterPro" id="IPR025483">
    <property type="entry name" value="Lipase_euk"/>
</dbReference>
<feature type="active site" description="Charge relay system" evidence="8">
    <location>
        <position position="372"/>
    </location>
</feature>
<reference evidence="14" key="2">
    <citation type="submission" date="2025-04" db="UniProtKB">
        <authorList>
            <consortium name="RefSeq"/>
        </authorList>
    </citation>
    <scope>IDENTIFICATION</scope>
    <source>
        <strain evidence="14">USDA-PBARC FA_bdor</strain>
        <tissue evidence="14">Whole organism</tissue>
    </source>
</reference>
<gene>
    <name evidence="11" type="primary">Lip3_15</name>
    <name evidence="12" type="synonym">Lip3_8</name>
    <name evidence="14" type="synonym">LOC105262825</name>
    <name evidence="11" type="ORF">g.11998</name>
    <name evidence="12" type="ORF">g.12006</name>
</gene>
<sequence>MPNGTTGCLVLVAILWIGSVTSRFTGFNRKYSRSGIIYPQRYHRQSQISDNDLVNSSAETFIELVSQAGYEAEEHAVTTEDGYILTAHRIPSGPKSPAANGKPVVLLLHGLLGASDVWVLRGSRRDLAFMLVDEGYDVWVFNARGNFYSRRHERLSPDNAQFWRFSWHEIGTYDTAATIDYILSITGQSQVSLVGYSMGGTVELVLLSKRPEYNLKVNVVLLWAPVAIVTHDLPGLFASVGIRYGNQIEDALRLLNRHELFSRNSINMSTYARLCLSRSTQSICQRLVQYLTGLTNFEAFDLVMLPRLLNHYPQGTSVDTFMHYRQITISGKFQQFDFGPKENLFKYQSVKPPEYPLDKISAPCYLYYAANDPFTTRTDIDAVRNKLLTTTVREIQHSKFSHLDFLFLNETEKFLYNDVLNVLNDHNIPFNGTQNIINA</sequence>
<evidence type="ECO:0000256" key="2">
    <source>
        <dbReference type="ARBA" id="ARBA00022729"/>
    </source>
</evidence>
<keyword evidence="13" id="KW-1185">Reference proteome</keyword>
<evidence type="ECO:0000256" key="1">
    <source>
        <dbReference type="ARBA" id="ARBA00010701"/>
    </source>
</evidence>
<evidence type="ECO:0000256" key="6">
    <source>
        <dbReference type="ARBA" id="ARBA00023180"/>
    </source>
</evidence>
<accession>A0A9R1STM9</accession>
<keyword evidence="5" id="KW-0443">Lipid metabolism</keyword>
<dbReference type="GO" id="GO:0016042">
    <property type="term" value="P:lipid catabolic process"/>
    <property type="evidence" value="ECO:0007669"/>
    <property type="project" value="UniProtKB-KW"/>
</dbReference>
<dbReference type="Pfam" id="PF04083">
    <property type="entry name" value="Abhydro_lipase"/>
    <property type="match status" value="1"/>
</dbReference>
<evidence type="ECO:0000256" key="4">
    <source>
        <dbReference type="ARBA" id="ARBA00022963"/>
    </source>
</evidence>
<feature type="active site" description="Nucleophile" evidence="8">
    <location>
        <position position="197"/>
    </location>
</feature>
<keyword evidence="6" id="KW-0325">Glycoprotein</keyword>
<evidence type="ECO:0000256" key="3">
    <source>
        <dbReference type="ARBA" id="ARBA00022801"/>
    </source>
</evidence>
<reference evidence="11" key="1">
    <citation type="submission" date="2015-01" db="EMBL/GenBank/DDBJ databases">
        <title>Transcriptome Assembly of Fopius arisanus.</title>
        <authorList>
            <person name="Geib S."/>
        </authorList>
    </citation>
    <scope>NUCLEOTIDE SEQUENCE</scope>
</reference>
<dbReference type="GeneID" id="105262825"/>
<evidence type="ECO:0000256" key="8">
    <source>
        <dbReference type="PIRSR" id="PIRSR000862-1"/>
    </source>
</evidence>
<dbReference type="InterPro" id="IPR006693">
    <property type="entry name" value="AB_hydrolase_lipase"/>
</dbReference>
<dbReference type="OrthoDB" id="9974421at2759"/>
<feature type="active site" description="Charge relay system" evidence="8">
    <location>
        <position position="402"/>
    </location>
</feature>
<feature type="domain" description="Partial AB-hydrolase lipase" evidence="10">
    <location>
        <begin position="63"/>
        <end position="121"/>
    </location>
</feature>
<dbReference type="FunFam" id="3.40.50.1820:FF:000057">
    <property type="entry name" value="Lipase"/>
    <property type="match status" value="1"/>
</dbReference>
<evidence type="ECO:0000313" key="12">
    <source>
        <dbReference type="EMBL" id="JAG82318.1"/>
    </source>
</evidence>
<protein>
    <recommendedName>
        <fullName evidence="7">Lipase</fullName>
    </recommendedName>
</protein>
<evidence type="ECO:0000313" key="14">
    <source>
        <dbReference type="RefSeq" id="XP_011296935.1"/>
    </source>
</evidence>
<dbReference type="EMBL" id="GBYB01012551">
    <property type="protein sequence ID" value="JAG82318.1"/>
    <property type="molecule type" value="Transcribed_RNA"/>
</dbReference>
<feature type="chain" id="PRO_5007394713" description="Lipase" evidence="9">
    <location>
        <begin position="23"/>
        <end position="439"/>
    </location>
</feature>
<accession>A0A0C9RUL6</accession>
<comment type="similarity">
    <text evidence="1 7">Belongs to the AB hydrolase superfamily. Lipase family.</text>
</comment>